<dbReference type="GO" id="GO:0003677">
    <property type="term" value="F:DNA binding"/>
    <property type="evidence" value="ECO:0007669"/>
    <property type="project" value="UniProtKB-KW"/>
</dbReference>
<feature type="domain" description="ParB-like N-terminal" evidence="3">
    <location>
        <begin position="6"/>
        <end position="92"/>
    </location>
</feature>
<protein>
    <submittedName>
        <fullName evidence="4">Chromosome partitioning protein ParB</fullName>
    </submittedName>
</protein>
<dbReference type="Gene3D" id="3.90.1530.10">
    <property type="entry name" value="Conserved hypothetical protein from pyrococcus furiosus pfu- 392566-001, ParB domain"/>
    <property type="match status" value="1"/>
</dbReference>
<dbReference type="Pfam" id="PF02195">
    <property type="entry name" value="ParB_N"/>
    <property type="match status" value="1"/>
</dbReference>
<dbReference type="AlphaFoldDB" id="A0A221M9I4"/>
<keyword evidence="5" id="KW-1185">Reference proteome</keyword>
<dbReference type="OrthoDB" id="2806727at2"/>
<dbReference type="GO" id="GO:0005694">
    <property type="term" value="C:chromosome"/>
    <property type="evidence" value="ECO:0007669"/>
    <property type="project" value="TreeGrafter"/>
</dbReference>
<reference evidence="4 5" key="1">
    <citation type="journal article" date="2003" name="Int. J. Syst. Evol. Microbiol.">
        <title>Virgibacillus carmonensis sp. nov., Virgibacillus necropolis sp. nov. and Virgibacillus picturae sp. nov., three novel species isolated from deteriorated mural paintings, transfer of the species of the genus salibacillus to Virgibacillus, as Virgibacillus marismortui comb. nov. and Virgibacillus salexigens comb. nov., and emended description of the genus Virgibacillus.</title>
        <authorList>
            <person name="Heyrman J."/>
            <person name="Logan N.A."/>
            <person name="Busse H.J."/>
            <person name="Balcaen A."/>
            <person name="Lebbe L."/>
            <person name="Rodriguez-Diaz M."/>
            <person name="Swings J."/>
            <person name="De Vos P."/>
        </authorList>
    </citation>
    <scope>NUCLEOTIDE SEQUENCE [LARGE SCALE GENOMIC DNA]</scope>
    <source>
        <strain evidence="4 5">LMG 19488</strain>
    </source>
</reference>
<dbReference type="EMBL" id="CP022437">
    <property type="protein sequence ID" value="ASN04304.1"/>
    <property type="molecule type" value="Genomic_DNA"/>
</dbReference>
<dbReference type="PANTHER" id="PTHR33375:SF1">
    <property type="entry name" value="CHROMOSOME-PARTITIONING PROTEIN PARB-RELATED"/>
    <property type="match status" value="1"/>
</dbReference>
<keyword evidence="1" id="KW-0238">DNA-binding</keyword>
<evidence type="ECO:0000259" key="3">
    <source>
        <dbReference type="SMART" id="SM00470"/>
    </source>
</evidence>
<dbReference type="InterPro" id="IPR036086">
    <property type="entry name" value="ParB/Sulfiredoxin_sf"/>
</dbReference>
<dbReference type="InterPro" id="IPR003115">
    <property type="entry name" value="ParB_N"/>
</dbReference>
<dbReference type="InterPro" id="IPR050336">
    <property type="entry name" value="Chromosome_partition/occlusion"/>
</dbReference>
<accession>A0A221M9I4</accession>
<feature type="compositionally biased region" description="Basic and acidic residues" evidence="2">
    <location>
        <begin position="301"/>
        <end position="320"/>
    </location>
</feature>
<name>A0A221M9I4_9BACI</name>
<dbReference type="Proteomes" id="UP000204391">
    <property type="component" value="Chromosome"/>
</dbReference>
<dbReference type="SMART" id="SM00470">
    <property type="entry name" value="ParB"/>
    <property type="match status" value="1"/>
</dbReference>
<evidence type="ECO:0000256" key="2">
    <source>
        <dbReference type="SAM" id="MobiDB-lite"/>
    </source>
</evidence>
<dbReference type="PANTHER" id="PTHR33375">
    <property type="entry name" value="CHROMOSOME-PARTITIONING PROTEIN PARB-RELATED"/>
    <property type="match status" value="1"/>
</dbReference>
<feature type="region of interest" description="Disordered" evidence="2">
    <location>
        <begin position="299"/>
        <end position="320"/>
    </location>
</feature>
<dbReference type="SUPFAM" id="SSF110849">
    <property type="entry name" value="ParB/Sulfiredoxin"/>
    <property type="match status" value="1"/>
</dbReference>
<organism evidence="4 5">
    <name type="scientific">Virgibacillus necropolis</name>
    <dbReference type="NCBI Taxonomy" id="163877"/>
    <lineage>
        <taxon>Bacteria</taxon>
        <taxon>Bacillati</taxon>
        <taxon>Bacillota</taxon>
        <taxon>Bacilli</taxon>
        <taxon>Bacillales</taxon>
        <taxon>Bacillaceae</taxon>
        <taxon>Virgibacillus</taxon>
    </lineage>
</organism>
<dbReference type="CDD" id="cd16387">
    <property type="entry name" value="ParB_N_Srx"/>
    <property type="match status" value="1"/>
</dbReference>
<dbReference type="GO" id="GO:0007059">
    <property type="term" value="P:chromosome segregation"/>
    <property type="evidence" value="ECO:0007669"/>
    <property type="project" value="TreeGrafter"/>
</dbReference>
<dbReference type="RefSeq" id="WP_089530939.1">
    <property type="nucleotide sequence ID" value="NZ_CP022437.1"/>
</dbReference>
<evidence type="ECO:0000313" key="5">
    <source>
        <dbReference type="Proteomes" id="UP000204391"/>
    </source>
</evidence>
<gene>
    <name evidence="4" type="ORF">CFK40_04405</name>
</gene>
<evidence type="ECO:0000256" key="1">
    <source>
        <dbReference type="ARBA" id="ARBA00023125"/>
    </source>
</evidence>
<evidence type="ECO:0000313" key="4">
    <source>
        <dbReference type="EMBL" id="ASN04304.1"/>
    </source>
</evidence>
<sequence>MGDQQKKIKLSQIGLETNFRKKEKDLSLELSINRHGLRVPLIVEEESKDHYILVDGYRRFYALEFLGEINAECSIEKLSSEEERIVKRLGIELHTRKRTAYQLERMINRLLETGKYDAKLIASLCNVTERTITKYIRGLDINPDWIRRGEQAGAGRHAFTDIHNLNLTEENKNYIANKYIDRQINKTTVDVLKKATREKAFEEIAEENIKKCIDQVIEKQSKDYETVKEVVNENSLQAGHTKSGHTFMHNLNLNLITRIEKVFKNRYYVNYLSDKQKDQLIKSLRNLILTLKPPIKWSSFPDKDQLRENPEDEFSDRLEH</sequence>
<dbReference type="KEGG" id="vne:CFK40_04405"/>
<proteinExistence type="predicted"/>